<name>A0A0B4XS04_9GAMM</name>
<evidence type="ECO:0000256" key="1">
    <source>
        <dbReference type="SAM" id="SignalP"/>
    </source>
</evidence>
<keyword evidence="1" id="KW-0732">Signal</keyword>
<reference evidence="3 4" key="1">
    <citation type="journal article" date="2012" name="J. Bacteriol.">
        <title>Genome sequence of an alkane-degrading bacterium, Alcanivorax pacificus type strain W11-5, isolated from deep sea sediment.</title>
        <authorList>
            <person name="Lai Q."/>
            <person name="Shao Z."/>
        </authorList>
    </citation>
    <scope>NUCLEOTIDE SEQUENCE [LARGE SCALE GENOMIC DNA]</scope>
    <source>
        <strain evidence="3 4">W11-5</strain>
    </source>
</reference>
<dbReference type="InterPro" id="IPR016087">
    <property type="entry name" value="Chalcone_isomerase"/>
</dbReference>
<proteinExistence type="predicted"/>
<gene>
    <name evidence="3" type="ORF">S7S_13025</name>
</gene>
<evidence type="ECO:0000313" key="3">
    <source>
        <dbReference type="EMBL" id="AJD49017.1"/>
    </source>
</evidence>
<dbReference type="KEGG" id="apac:S7S_13025"/>
<feature type="chain" id="PRO_5002097775" description="Chalcone isomerase domain-containing protein" evidence="1">
    <location>
        <begin position="20"/>
        <end position="175"/>
    </location>
</feature>
<dbReference type="RefSeq" id="WP_041026003.1">
    <property type="nucleotide sequence ID" value="NZ_CP004387.1"/>
</dbReference>
<dbReference type="SUPFAM" id="SSF54626">
    <property type="entry name" value="Chalcone isomerase"/>
    <property type="match status" value="1"/>
</dbReference>
<evidence type="ECO:0000313" key="4">
    <source>
        <dbReference type="Proteomes" id="UP000006764"/>
    </source>
</evidence>
<feature type="signal peptide" evidence="1">
    <location>
        <begin position="1"/>
        <end position="19"/>
    </location>
</feature>
<dbReference type="InterPro" id="IPR036298">
    <property type="entry name" value="Chalcone_isomerase_sf"/>
</dbReference>
<keyword evidence="4" id="KW-1185">Reference proteome</keyword>
<dbReference type="STRING" id="391936.S7S_13025"/>
<dbReference type="AlphaFoldDB" id="A0A0B4XS04"/>
<accession>A0A0B4XS04</accession>
<protein>
    <recommendedName>
        <fullName evidence="2">Chalcone isomerase domain-containing protein</fullName>
    </recommendedName>
</protein>
<dbReference type="GO" id="GO:0016872">
    <property type="term" value="F:intramolecular lyase activity"/>
    <property type="evidence" value="ECO:0007669"/>
    <property type="project" value="InterPro"/>
</dbReference>
<dbReference type="Proteomes" id="UP000006764">
    <property type="component" value="Chromosome"/>
</dbReference>
<dbReference type="Pfam" id="PF16036">
    <property type="entry name" value="Chalcone_3"/>
    <property type="match status" value="1"/>
</dbReference>
<dbReference type="HOGENOM" id="CLU_102167_0_1_6"/>
<sequence length="175" mass="19492">MQRLVLTLLIALLPPMTHALPPSPAQFFAEDVSLTDCGSGEVRALRFFRVGEATLASARCDGDLNPPLRLLFRYRRDVPGDAFGKAAETMIGRNISEDAFRQLKPRLQAFNSHYRDIGAGDVYQLDYAADGRLLLSLNGQPLVMEQGDDFARAYLTIWFGERPYSTDLKQALLGQ</sequence>
<dbReference type="OrthoDB" id="270742at2"/>
<organism evidence="3 4">
    <name type="scientific">Isoalcanivorax pacificus W11-5</name>
    <dbReference type="NCBI Taxonomy" id="391936"/>
    <lineage>
        <taxon>Bacteria</taxon>
        <taxon>Pseudomonadati</taxon>
        <taxon>Pseudomonadota</taxon>
        <taxon>Gammaproteobacteria</taxon>
        <taxon>Oceanospirillales</taxon>
        <taxon>Alcanivoracaceae</taxon>
        <taxon>Isoalcanivorax</taxon>
    </lineage>
</organism>
<feature type="domain" description="Chalcone isomerase" evidence="2">
    <location>
        <begin position="66"/>
        <end position="174"/>
    </location>
</feature>
<dbReference type="EMBL" id="CP004387">
    <property type="protein sequence ID" value="AJD49017.1"/>
    <property type="molecule type" value="Genomic_DNA"/>
</dbReference>
<evidence type="ECO:0000259" key="2">
    <source>
        <dbReference type="Pfam" id="PF16036"/>
    </source>
</evidence>